<reference evidence="2" key="2">
    <citation type="submission" date="2020-09" db="EMBL/GenBank/DDBJ databases">
        <authorList>
            <person name="Sun Q."/>
            <person name="Zhou Y."/>
        </authorList>
    </citation>
    <scope>NUCLEOTIDE SEQUENCE</scope>
    <source>
        <strain evidence="2">CGMCC 1.15447</strain>
    </source>
</reference>
<dbReference type="Proteomes" id="UP000648801">
    <property type="component" value="Unassembled WGS sequence"/>
</dbReference>
<dbReference type="PANTHER" id="PTHR20883">
    <property type="entry name" value="PHYTANOYL-COA DIOXYGENASE DOMAIN CONTAINING 1"/>
    <property type="match status" value="1"/>
</dbReference>
<dbReference type="Gene3D" id="2.60.120.620">
    <property type="entry name" value="q2cbj1_9rhob like domain"/>
    <property type="match status" value="1"/>
</dbReference>
<organism evidence="2 3">
    <name type="scientific">Edaphobacter acidisoli</name>
    <dbReference type="NCBI Taxonomy" id="2040573"/>
    <lineage>
        <taxon>Bacteria</taxon>
        <taxon>Pseudomonadati</taxon>
        <taxon>Acidobacteriota</taxon>
        <taxon>Terriglobia</taxon>
        <taxon>Terriglobales</taxon>
        <taxon>Acidobacteriaceae</taxon>
        <taxon>Edaphobacter</taxon>
    </lineage>
</organism>
<dbReference type="AlphaFoldDB" id="A0A916VZC5"/>
<keyword evidence="3" id="KW-1185">Reference proteome</keyword>
<dbReference type="InterPro" id="IPR008775">
    <property type="entry name" value="Phytyl_CoA_dOase-like"/>
</dbReference>
<proteinExistence type="predicted"/>
<dbReference type="Pfam" id="PF05721">
    <property type="entry name" value="PhyH"/>
    <property type="match status" value="1"/>
</dbReference>
<evidence type="ECO:0000313" key="2">
    <source>
        <dbReference type="EMBL" id="GGA54128.1"/>
    </source>
</evidence>
<dbReference type="GO" id="GO:0016706">
    <property type="term" value="F:2-oxoglutarate-dependent dioxygenase activity"/>
    <property type="evidence" value="ECO:0007669"/>
    <property type="project" value="UniProtKB-ARBA"/>
</dbReference>
<reference evidence="2" key="1">
    <citation type="journal article" date="2014" name="Int. J. Syst. Evol. Microbiol.">
        <title>Complete genome sequence of Corynebacterium casei LMG S-19264T (=DSM 44701T), isolated from a smear-ripened cheese.</title>
        <authorList>
            <consortium name="US DOE Joint Genome Institute (JGI-PGF)"/>
            <person name="Walter F."/>
            <person name="Albersmeier A."/>
            <person name="Kalinowski J."/>
            <person name="Ruckert C."/>
        </authorList>
    </citation>
    <scope>NUCLEOTIDE SEQUENCE</scope>
    <source>
        <strain evidence="2">CGMCC 1.15447</strain>
    </source>
</reference>
<dbReference type="RefSeq" id="WP_188757485.1">
    <property type="nucleotide sequence ID" value="NZ_BMJB01000001.1"/>
</dbReference>
<dbReference type="EMBL" id="BMJB01000001">
    <property type="protein sequence ID" value="GGA54128.1"/>
    <property type="molecule type" value="Genomic_DNA"/>
</dbReference>
<comment type="caution">
    <text evidence="2">The sequence shown here is derived from an EMBL/GenBank/DDBJ whole genome shotgun (WGS) entry which is preliminary data.</text>
</comment>
<sequence>MARTQISDEQVRQYNEDGYLLVRGMLSPAEIELLGRTAHEDRVLDQHSFGKADGEGGTVRLSLWNHPGDTIYGMVARSESVVGVAERLLDGEVYHYHSKMIMKDAKVGGAWAWHQDYGYWYQNGVLFPWLTSAFIAVDKATRDNGCLQVIKGSHHLGRIEHVLTGDQAGADQARVNEVLKRRELVYVEMEPGDALYFHANLLHRSDQNRSDKPRWSMICCYNSAKNDPYKESHHPRYTPLVKVPDEEIMRAGKLRFSDAVEDVSWLDTKTDHSAEVLQK</sequence>
<protein>
    <submittedName>
        <fullName evidence="2">L-proline 4-hydroxylase</fullName>
    </submittedName>
</protein>
<comment type="cofactor">
    <cofactor evidence="1">
        <name>Fe(2+)</name>
        <dbReference type="ChEBI" id="CHEBI:29033"/>
    </cofactor>
</comment>
<accession>A0A916VZC5</accession>
<name>A0A916VZC5_9BACT</name>
<gene>
    <name evidence="2" type="ORF">GCM10011507_01680</name>
</gene>
<dbReference type="SUPFAM" id="SSF51197">
    <property type="entry name" value="Clavaminate synthase-like"/>
    <property type="match status" value="1"/>
</dbReference>
<evidence type="ECO:0000256" key="1">
    <source>
        <dbReference type="ARBA" id="ARBA00001954"/>
    </source>
</evidence>
<dbReference type="PANTHER" id="PTHR20883:SF48">
    <property type="entry name" value="ECTOINE DIOXYGENASE"/>
    <property type="match status" value="1"/>
</dbReference>
<dbReference type="GO" id="GO:0005506">
    <property type="term" value="F:iron ion binding"/>
    <property type="evidence" value="ECO:0007669"/>
    <property type="project" value="UniProtKB-ARBA"/>
</dbReference>
<evidence type="ECO:0000313" key="3">
    <source>
        <dbReference type="Proteomes" id="UP000648801"/>
    </source>
</evidence>